<keyword evidence="4" id="KW-1003">Cell membrane</keyword>
<feature type="transmembrane region" description="Helical" evidence="12">
    <location>
        <begin position="442"/>
        <end position="459"/>
    </location>
</feature>
<keyword evidence="7" id="KW-0915">Sodium</keyword>
<evidence type="ECO:0000313" key="13">
    <source>
        <dbReference type="EMBL" id="KAK7477609.1"/>
    </source>
</evidence>
<dbReference type="InterPro" id="IPR051163">
    <property type="entry name" value="Sodium:Solute_Symporter_SSF"/>
</dbReference>
<evidence type="ECO:0000256" key="1">
    <source>
        <dbReference type="ARBA" id="ARBA00004651"/>
    </source>
</evidence>
<dbReference type="NCBIfam" id="TIGR00813">
    <property type="entry name" value="sss"/>
    <property type="match status" value="1"/>
</dbReference>
<sequence>MVDEIQTFRIADYAVFVITILISVAIGVYYAFSGGRQRTISEYLVGSRAMKFLPVAISLLVSNESSVMMLGLPAEAYVYGIQWIFSAVGTCVCQLLSVFIIVPLMHPLKITSIYEYLQYRFNSTAVRLLGTVLGMLNNVWYMGIVLFGPAIALEPVTGFSKLGCMISMAAIAVVYTSIGGFKAVVWTDVFQSIVMYLGMLAILIKGTVSVGSPAKVWEVADKGGRMNFFNFDFDPTVRHTFWTLFFATILRATGTVFSQATVQRISSTKTQREAKWVLIIMAPCYLVSLSLACYEGIIAYAYYETKGCDPLASNKLSDPNQMIPLMVMDLFRSLPGMPGLFLASLFSASLSTLSTHLNSLSAVLLTDIIKPRFRNMTELQGTIILKVSVIIFGIIGVGNALLVSMVGGPLTQVTTSLMSAFGGPLTGLFLLGCFFPCANKKGALGGVVLSLILSAWMSLGQSFSTTLKKTPWLPPASTAMCTANVTSGMLEKTASTS</sequence>
<comment type="caution">
    <text evidence="13">The sequence shown here is derived from an EMBL/GenBank/DDBJ whole genome shotgun (WGS) entry which is preliminary data.</text>
</comment>
<keyword evidence="10" id="KW-0739">Sodium transport</keyword>
<feature type="transmembrane region" description="Helical" evidence="12">
    <location>
        <begin position="185"/>
        <end position="204"/>
    </location>
</feature>
<keyword evidence="9 12" id="KW-0472">Membrane</keyword>
<dbReference type="Gene3D" id="1.20.1730.10">
    <property type="entry name" value="Sodium/glucose cotransporter"/>
    <property type="match status" value="1"/>
</dbReference>
<feature type="transmembrane region" description="Helical" evidence="12">
    <location>
        <begin position="387"/>
        <end position="407"/>
    </location>
</feature>
<evidence type="ECO:0008006" key="15">
    <source>
        <dbReference type="Google" id="ProtNLM"/>
    </source>
</evidence>
<dbReference type="PANTHER" id="PTHR42985:SF40">
    <property type="entry name" value="LD47995P-RELATED"/>
    <property type="match status" value="1"/>
</dbReference>
<evidence type="ECO:0000256" key="4">
    <source>
        <dbReference type="ARBA" id="ARBA00022475"/>
    </source>
</evidence>
<comment type="similarity">
    <text evidence="2 11">Belongs to the sodium:solute symporter (SSF) (TC 2.A.21) family.</text>
</comment>
<feature type="transmembrane region" description="Helical" evidence="12">
    <location>
        <begin position="274"/>
        <end position="303"/>
    </location>
</feature>
<dbReference type="CDD" id="cd11492">
    <property type="entry name" value="SLC5sbd_NIS-SMVT"/>
    <property type="match status" value="1"/>
</dbReference>
<keyword evidence="14" id="KW-1185">Reference proteome</keyword>
<accession>A0ABD0JSK4</accession>
<feature type="transmembrane region" description="Helical" evidence="12">
    <location>
        <begin position="13"/>
        <end position="32"/>
    </location>
</feature>
<feature type="transmembrane region" description="Helical" evidence="12">
    <location>
        <begin position="158"/>
        <end position="178"/>
    </location>
</feature>
<keyword evidence="3" id="KW-0813">Transport</keyword>
<evidence type="ECO:0000256" key="12">
    <source>
        <dbReference type="SAM" id="Phobius"/>
    </source>
</evidence>
<dbReference type="PANTHER" id="PTHR42985">
    <property type="entry name" value="SODIUM-COUPLED MONOCARBOXYLATE TRANSPORTER"/>
    <property type="match status" value="1"/>
</dbReference>
<dbReference type="EMBL" id="JACVVK020000345">
    <property type="protein sequence ID" value="KAK7477609.1"/>
    <property type="molecule type" value="Genomic_DNA"/>
</dbReference>
<evidence type="ECO:0000256" key="8">
    <source>
        <dbReference type="ARBA" id="ARBA00023065"/>
    </source>
</evidence>
<keyword evidence="5 12" id="KW-0812">Transmembrane</keyword>
<feature type="transmembrane region" description="Helical" evidence="12">
    <location>
        <begin position="52"/>
        <end position="71"/>
    </location>
</feature>
<feature type="transmembrane region" description="Helical" evidence="12">
    <location>
        <begin position="83"/>
        <end position="105"/>
    </location>
</feature>
<feature type="transmembrane region" description="Helical" evidence="12">
    <location>
        <begin position="340"/>
        <end position="366"/>
    </location>
</feature>
<evidence type="ECO:0000256" key="11">
    <source>
        <dbReference type="RuleBase" id="RU362091"/>
    </source>
</evidence>
<reference evidence="13 14" key="1">
    <citation type="journal article" date="2023" name="Sci. Data">
        <title>Genome assembly of the Korean intertidal mud-creeper Batillaria attramentaria.</title>
        <authorList>
            <person name="Patra A.K."/>
            <person name="Ho P.T."/>
            <person name="Jun S."/>
            <person name="Lee S.J."/>
            <person name="Kim Y."/>
            <person name="Won Y.J."/>
        </authorList>
    </citation>
    <scope>NUCLEOTIDE SEQUENCE [LARGE SCALE GENOMIC DNA]</scope>
    <source>
        <strain evidence="13">Wonlab-2016</strain>
    </source>
</reference>
<feature type="transmembrane region" description="Helical" evidence="12">
    <location>
        <begin position="413"/>
        <end position="435"/>
    </location>
</feature>
<feature type="transmembrane region" description="Helical" evidence="12">
    <location>
        <begin position="126"/>
        <end position="152"/>
    </location>
</feature>
<dbReference type="InterPro" id="IPR038377">
    <property type="entry name" value="Na/Glc_symporter_sf"/>
</dbReference>
<dbReference type="GO" id="GO:0006814">
    <property type="term" value="P:sodium ion transport"/>
    <property type="evidence" value="ECO:0007669"/>
    <property type="project" value="UniProtKB-KW"/>
</dbReference>
<evidence type="ECO:0000256" key="3">
    <source>
        <dbReference type="ARBA" id="ARBA00022448"/>
    </source>
</evidence>
<evidence type="ECO:0000256" key="5">
    <source>
        <dbReference type="ARBA" id="ARBA00022692"/>
    </source>
</evidence>
<protein>
    <recommendedName>
        <fullName evidence="15">Sodium-coupled monocarboxylate transporter 1-like</fullName>
    </recommendedName>
</protein>
<feature type="transmembrane region" description="Helical" evidence="12">
    <location>
        <begin position="241"/>
        <end position="262"/>
    </location>
</feature>
<dbReference type="Pfam" id="PF00474">
    <property type="entry name" value="SSF"/>
    <property type="match status" value="1"/>
</dbReference>
<name>A0ABD0JSK4_9CAEN</name>
<evidence type="ECO:0000256" key="10">
    <source>
        <dbReference type="ARBA" id="ARBA00023201"/>
    </source>
</evidence>
<evidence type="ECO:0000256" key="7">
    <source>
        <dbReference type="ARBA" id="ARBA00023053"/>
    </source>
</evidence>
<proteinExistence type="inferred from homology"/>
<dbReference type="GO" id="GO:0022857">
    <property type="term" value="F:transmembrane transporter activity"/>
    <property type="evidence" value="ECO:0007669"/>
    <property type="project" value="UniProtKB-ARBA"/>
</dbReference>
<evidence type="ECO:0000256" key="6">
    <source>
        <dbReference type="ARBA" id="ARBA00022989"/>
    </source>
</evidence>
<evidence type="ECO:0000256" key="2">
    <source>
        <dbReference type="ARBA" id="ARBA00006434"/>
    </source>
</evidence>
<dbReference type="AlphaFoldDB" id="A0ABD0JSK4"/>
<organism evidence="13 14">
    <name type="scientific">Batillaria attramentaria</name>
    <dbReference type="NCBI Taxonomy" id="370345"/>
    <lineage>
        <taxon>Eukaryota</taxon>
        <taxon>Metazoa</taxon>
        <taxon>Spiralia</taxon>
        <taxon>Lophotrochozoa</taxon>
        <taxon>Mollusca</taxon>
        <taxon>Gastropoda</taxon>
        <taxon>Caenogastropoda</taxon>
        <taxon>Sorbeoconcha</taxon>
        <taxon>Cerithioidea</taxon>
        <taxon>Batillariidae</taxon>
        <taxon>Batillaria</taxon>
    </lineage>
</organism>
<evidence type="ECO:0000256" key="9">
    <source>
        <dbReference type="ARBA" id="ARBA00023136"/>
    </source>
</evidence>
<dbReference type="InterPro" id="IPR001734">
    <property type="entry name" value="Na/solute_symporter"/>
</dbReference>
<comment type="subcellular location">
    <subcellularLocation>
        <location evidence="1">Cell membrane</location>
        <topology evidence="1">Multi-pass membrane protein</topology>
    </subcellularLocation>
</comment>
<dbReference type="PROSITE" id="PS50283">
    <property type="entry name" value="NA_SOLUT_SYMP_3"/>
    <property type="match status" value="1"/>
</dbReference>
<gene>
    <name evidence="13" type="ORF">BaRGS_00031157</name>
</gene>
<dbReference type="GO" id="GO:0005886">
    <property type="term" value="C:plasma membrane"/>
    <property type="evidence" value="ECO:0007669"/>
    <property type="project" value="UniProtKB-SubCell"/>
</dbReference>
<keyword evidence="6 12" id="KW-1133">Transmembrane helix</keyword>
<keyword evidence="8" id="KW-0406">Ion transport</keyword>
<evidence type="ECO:0000313" key="14">
    <source>
        <dbReference type="Proteomes" id="UP001519460"/>
    </source>
</evidence>
<dbReference type="Proteomes" id="UP001519460">
    <property type="component" value="Unassembled WGS sequence"/>
</dbReference>